<dbReference type="GO" id="GO:0043093">
    <property type="term" value="P:FtsZ-dependent cytokinesis"/>
    <property type="evidence" value="ECO:0007669"/>
    <property type="project" value="UniProtKB-UniRule"/>
</dbReference>
<keyword evidence="1 7" id="KW-1003">Cell membrane</keyword>
<keyword evidence="9" id="KW-1185">Reference proteome</keyword>
<evidence type="ECO:0000256" key="3">
    <source>
        <dbReference type="ARBA" id="ARBA00022692"/>
    </source>
</evidence>
<dbReference type="PANTHER" id="PTHR37485">
    <property type="entry name" value="CELL DIVISION PROTEIN FTSB"/>
    <property type="match status" value="1"/>
</dbReference>
<evidence type="ECO:0000256" key="2">
    <source>
        <dbReference type="ARBA" id="ARBA00022618"/>
    </source>
</evidence>
<dbReference type="InterPro" id="IPR023081">
    <property type="entry name" value="Cell_div_FtsB"/>
</dbReference>
<dbReference type="GO" id="GO:0032153">
    <property type="term" value="C:cell division site"/>
    <property type="evidence" value="ECO:0007669"/>
    <property type="project" value="UniProtKB-UniRule"/>
</dbReference>
<dbReference type="EMBL" id="REFJ01000005">
    <property type="protein sequence ID" value="RMA78693.1"/>
    <property type="molecule type" value="Genomic_DNA"/>
</dbReference>
<protein>
    <recommendedName>
        <fullName evidence="7">Cell division protein FtsB</fullName>
    </recommendedName>
</protein>
<sequence>MKSIIAILAIVLLLLQYRVWFGDGSYIEHQALQANIDELSERNAELASINALLASEVEAIRSGGQPLEAIARRELGMIKPGETLVLIITEREFQHEPR</sequence>
<dbReference type="OrthoDB" id="7061211at2"/>
<name>A0A3M0A105_9GAMM</name>
<evidence type="ECO:0000256" key="5">
    <source>
        <dbReference type="ARBA" id="ARBA00023136"/>
    </source>
</evidence>
<keyword evidence="3 7" id="KW-0812">Transmembrane</keyword>
<dbReference type="Proteomes" id="UP000267187">
    <property type="component" value="Unassembled WGS sequence"/>
</dbReference>
<feature type="topological domain" description="Cytoplasmic" evidence="7">
    <location>
        <begin position="1"/>
        <end position="3"/>
    </location>
</feature>
<evidence type="ECO:0000313" key="9">
    <source>
        <dbReference type="Proteomes" id="UP000267187"/>
    </source>
</evidence>
<comment type="subunit">
    <text evidence="7">Part of a complex composed of FtsB, FtsL and FtsQ.</text>
</comment>
<keyword evidence="6 7" id="KW-0131">Cell cycle</keyword>
<evidence type="ECO:0000256" key="1">
    <source>
        <dbReference type="ARBA" id="ARBA00022475"/>
    </source>
</evidence>
<dbReference type="PANTHER" id="PTHR37485:SF1">
    <property type="entry name" value="CELL DIVISION PROTEIN FTSB"/>
    <property type="match status" value="1"/>
</dbReference>
<reference evidence="8 9" key="1">
    <citation type="submission" date="2018-10" db="EMBL/GenBank/DDBJ databases">
        <title>Genomic Encyclopedia of Type Strains, Phase IV (KMG-IV): sequencing the most valuable type-strain genomes for metagenomic binning, comparative biology and taxonomic classification.</title>
        <authorList>
            <person name="Goeker M."/>
        </authorList>
    </citation>
    <scope>NUCLEOTIDE SEQUENCE [LARGE SCALE GENOMIC DNA]</scope>
    <source>
        <strain evidence="8 9">DSM 25080</strain>
    </source>
</reference>
<comment type="caution">
    <text evidence="8">The sequence shown here is derived from an EMBL/GenBank/DDBJ whole genome shotgun (WGS) entry which is preliminary data.</text>
</comment>
<dbReference type="RefSeq" id="WP_121877345.1">
    <property type="nucleotide sequence ID" value="NZ_REFJ01000005.1"/>
</dbReference>
<comment type="similarity">
    <text evidence="7">Belongs to the FtsB family.</text>
</comment>
<dbReference type="HAMAP" id="MF_00599">
    <property type="entry name" value="FtsB"/>
    <property type="match status" value="1"/>
</dbReference>
<dbReference type="Pfam" id="PF04977">
    <property type="entry name" value="DivIC"/>
    <property type="match status" value="1"/>
</dbReference>
<dbReference type="GO" id="GO:0030428">
    <property type="term" value="C:cell septum"/>
    <property type="evidence" value="ECO:0007669"/>
    <property type="project" value="TreeGrafter"/>
</dbReference>
<evidence type="ECO:0000256" key="7">
    <source>
        <dbReference type="HAMAP-Rule" id="MF_00599"/>
    </source>
</evidence>
<feature type="topological domain" description="Periplasmic" evidence="7">
    <location>
        <begin position="22"/>
        <end position="98"/>
    </location>
</feature>
<comment type="subcellular location">
    <subcellularLocation>
        <location evidence="7">Cell inner membrane</location>
        <topology evidence="7">Single-pass type II membrane protein</topology>
    </subcellularLocation>
    <text evidence="7">Localizes to the division septum.</text>
</comment>
<organism evidence="8 9">
    <name type="scientific">Umboniibacter marinipuniceus</name>
    <dbReference type="NCBI Taxonomy" id="569599"/>
    <lineage>
        <taxon>Bacteria</taxon>
        <taxon>Pseudomonadati</taxon>
        <taxon>Pseudomonadota</taxon>
        <taxon>Gammaproteobacteria</taxon>
        <taxon>Cellvibrionales</taxon>
        <taxon>Cellvibrionaceae</taxon>
        <taxon>Umboniibacter</taxon>
    </lineage>
</organism>
<dbReference type="InterPro" id="IPR007060">
    <property type="entry name" value="FtsL/DivIC"/>
</dbReference>
<proteinExistence type="inferred from homology"/>
<comment type="function">
    <text evidence="7">Essential cell division protein. May link together the upstream cell division proteins, which are predominantly cytoplasmic, with the downstream cell division proteins, which are predominantly periplasmic.</text>
</comment>
<keyword evidence="5 7" id="KW-0472">Membrane</keyword>
<evidence type="ECO:0000256" key="4">
    <source>
        <dbReference type="ARBA" id="ARBA00022989"/>
    </source>
</evidence>
<evidence type="ECO:0000256" key="6">
    <source>
        <dbReference type="ARBA" id="ARBA00023306"/>
    </source>
</evidence>
<keyword evidence="7" id="KW-0997">Cell inner membrane</keyword>
<keyword evidence="2 7" id="KW-0132">Cell division</keyword>
<gene>
    <name evidence="7" type="primary">ftsB</name>
    <name evidence="8" type="ORF">DFR27_2024</name>
</gene>
<dbReference type="AlphaFoldDB" id="A0A3M0A105"/>
<accession>A0A3M0A105</accession>
<evidence type="ECO:0000313" key="8">
    <source>
        <dbReference type="EMBL" id="RMA78693.1"/>
    </source>
</evidence>
<dbReference type="GO" id="GO:0005886">
    <property type="term" value="C:plasma membrane"/>
    <property type="evidence" value="ECO:0007669"/>
    <property type="project" value="UniProtKB-SubCell"/>
</dbReference>
<keyword evidence="4 7" id="KW-1133">Transmembrane helix</keyword>